<keyword evidence="4" id="KW-0067">ATP-binding</keyword>
<keyword evidence="2" id="KW-0808">Transferase</keyword>
<dbReference type="AlphaFoldDB" id="H0R4Y4"/>
<protein>
    <recommendedName>
        <fullName evidence="5">ABC1 atypical kinase-like domain-containing protein</fullName>
    </recommendedName>
</protein>
<evidence type="ECO:0000256" key="4">
    <source>
        <dbReference type="ARBA" id="ARBA00022840"/>
    </source>
</evidence>
<dbReference type="InterPro" id="IPR004147">
    <property type="entry name" value="ABC1_dom"/>
</dbReference>
<evidence type="ECO:0000259" key="5">
    <source>
        <dbReference type="Pfam" id="PF03109"/>
    </source>
</evidence>
<dbReference type="SUPFAM" id="SSF56112">
    <property type="entry name" value="Protein kinase-like (PK-like)"/>
    <property type="match status" value="1"/>
</dbReference>
<keyword evidence="3" id="KW-0547">Nucleotide-binding</keyword>
<comment type="caution">
    <text evidence="6">The sequence shown here is derived from an EMBL/GenBank/DDBJ whole genome shotgun (WGS) entry which is preliminary data.</text>
</comment>
<dbReference type="STRING" id="1077974.GOEFS_106_00310"/>
<evidence type="ECO:0000256" key="1">
    <source>
        <dbReference type="ARBA" id="ARBA00009670"/>
    </source>
</evidence>
<proteinExistence type="inferred from homology"/>
<evidence type="ECO:0000313" key="7">
    <source>
        <dbReference type="Proteomes" id="UP000035034"/>
    </source>
</evidence>
<reference evidence="6 7" key="1">
    <citation type="submission" date="2011-12" db="EMBL/GenBank/DDBJ databases">
        <title>Whole genome shotgun sequence of Gordonia effusa NBRC 100432.</title>
        <authorList>
            <person name="Yoshida I."/>
            <person name="Takarada H."/>
            <person name="Hosoyama A."/>
            <person name="Tsuchikane K."/>
            <person name="Katsumata H."/>
            <person name="Yamazaki S."/>
            <person name="Fujita N."/>
        </authorList>
    </citation>
    <scope>NUCLEOTIDE SEQUENCE [LARGE SCALE GENOMIC DNA]</scope>
    <source>
        <strain evidence="6 7">NBRC 100432</strain>
    </source>
</reference>
<name>H0R4Y4_9ACTN</name>
<dbReference type="InterPro" id="IPR011009">
    <property type="entry name" value="Kinase-like_dom_sf"/>
</dbReference>
<dbReference type="PANTHER" id="PTHR43851:SF3">
    <property type="entry name" value="COENZYME Q8"/>
    <property type="match status" value="1"/>
</dbReference>
<evidence type="ECO:0000313" key="6">
    <source>
        <dbReference type="EMBL" id="GAB20135.1"/>
    </source>
</evidence>
<dbReference type="eggNOG" id="COG0661">
    <property type="taxonomic scope" value="Bacteria"/>
</dbReference>
<dbReference type="EMBL" id="BAEH01000106">
    <property type="protein sequence ID" value="GAB20135.1"/>
    <property type="molecule type" value="Genomic_DNA"/>
</dbReference>
<dbReference type="InterPro" id="IPR034646">
    <property type="entry name" value="ADCK3_dom"/>
</dbReference>
<gene>
    <name evidence="6" type="ORF">GOEFS_106_00310</name>
</gene>
<dbReference type="InterPro" id="IPR051409">
    <property type="entry name" value="Atypical_kinase_ADCK"/>
</dbReference>
<dbReference type="Pfam" id="PF03109">
    <property type="entry name" value="ABC1"/>
    <property type="match status" value="1"/>
</dbReference>
<dbReference type="GO" id="GO:0005524">
    <property type="term" value="F:ATP binding"/>
    <property type="evidence" value="ECO:0007669"/>
    <property type="project" value="UniProtKB-KW"/>
</dbReference>
<dbReference type="CDD" id="cd13970">
    <property type="entry name" value="ABC1_ADCK3"/>
    <property type="match status" value="1"/>
</dbReference>
<dbReference type="GO" id="GO:0016740">
    <property type="term" value="F:transferase activity"/>
    <property type="evidence" value="ECO:0007669"/>
    <property type="project" value="UniProtKB-KW"/>
</dbReference>
<keyword evidence="7" id="KW-1185">Reference proteome</keyword>
<evidence type="ECO:0000256" key="2">
    <source>
        <dbReference type="ARBA" id="ARBA00022679"/>
    </source>
</evidence>
<comment type="similarity">
    <text evidence="1">Belongs to the protein kinase superfamily. ADCK protein kinase family.</text>
</comment>
<evidence type="ECO:0000256" key="3">
    <source>
        <dbReference type="ARBA" id="ARBA00022741"/>
    </source>
</evidence>
<accession>H0R4Y4</accession>
<dbReference type="Proteomes" id="UP000035034">
    <property type="component" value="Unassembled WGS sequence"/>
</dbReference>
<sequence length="455" mass="50202">MVKHTPGQKQLRHGKYSRSAKLATLPASYAGRRLAGVGRVVLGRSREEVARDIEMRTAQHFFDVLGELKGGALKLAQILAAVYPALFDDLGSDYRDALDRLLASAPPMLPGAVHGVLAGDLGVDWRDNFRSFDDRRAAAASIGQVHHAIWHDGREVAVKVQYPGIRGVIEDDLTAIRRLSALMYAVFPNTDPAAIIDELSACVREELDYAREAENQRAFAHAYRDDPDFLVPQVVAQYENTLITEWLDGTPLNHTIRHSTQIERDRVGVQLVRFSFSGPQRCGLLYADPHPANFLVTSDGRLGVIDFGACARLSDESMAMLHDLSLFIDGTDPAALESRLREYRIILSDTDIDEIADKLKTVFEPLASDSFTYTNDWLRGQAKVFASPQLDNVVRQLALPPELAVGLRVAMACAGLICQLNAHGHFRDEIDHLLPGFNAAFSARTAVEPDRGQVS</sequence>
<organism evidence="6 7">
    <name type="scientific">Gordonia effusa NBRC 100432</name>
    <dbReference type="NCBI Taxonomy" id="1077974"/>
    <lineage>
        <taxon>Bacteria</taxon>
        <taxon>Bacillati</taxon>
        <taxon>Actinomycetota</taxon>
        <taxon>Actinomycetes</taxon>
        <taxon>Mycobacteriales</taxon>
        <taxon>Gordoniaceae</taxon>
        <taxon>Gordonia</taxon>
    </lineage>
</organism>
<feature type="domain" description="ABC1 atypical kinase-like" evidence="5">
    <location>
        <begin position="101"/>
        <end position="323"/>
    </location>
</feature>
<dbReference type="PANTHER" id="PTHR43851">
    <property type="match status" value="1"/>
</dbReference>